<dbReference type="AlphaFoldDB" id="J7S4G5"/>
<dbReference type="GO" id="GO:0003682">
    <property type="term" value="F:chromatin binding"/>
    <property type="evidence" value="ECO:0007669"/>
    <property type="project" value="TreeGrafter"/>
</dbReference>
<dbReference type="KEGG" id="kng:KNAG_0C01700"/>
<gene>
    <name evidence="5" type="primary">KNAG0C01700</name>
    <name evidence="5" type="ordered locus">KNAG_0C01700</name>
</gene>
<dbReference type="OMA" id="LVCRIKY"/>
<reference evidence="5 6" key="1">
    <citation type="journal article" date="2011" name="Proc. Natl. Acad. Sci. U.S.A.">
        <title>Evolutionary erosion of yeast sex chromosomes by mating-type switching accidents.</title>
        <authorList>
            <person name="Gordon J.L."/>
            <person name="Armisen D."/>
            <person name="Proux-Wera E."/>
            <person name="Oheigeartaigh S.S."/>
            <person name="Byrne K.P."/>
            <person name="Wolfe K.H."/>
        </authorList>
    </citation>
    <scope>NUCLEOTIDE SEQUENCE [LARGE SCALE GENOMIC DNA]</scope>
    <source>
        <strain evidence="6">ATCC MYA-139 / BCRC 22969 / CBS 8797 / CCRC 22969 / KCTC 17520 / NBRC 10181 / NCYC 3082</strain>
    </source>
</reference>
<keyword evidence="3" id="KW-0539">Nucleus</keyword>
<dbReference type="GO" id="GO:0006368">
    <property type="term" value="P:transcription elongation by RNA polymerase II"/>
    <property type="evidence" value="ECO:0007669"/>
    <property type="project" value="InterPro"/>
</dbReference>
<dbReference type="InterPro" id="IPR007133">
    <property type="entry name" value="RNA_pol_II-assoc_Paf1"/>
</dbReference>
<evidence type="ECO:0000313" key="5">
    <source>
        <dbReference type="EMBL" id="CCK69284.1"/>
    </source>
</evidence>
<dbReference type="eggNOG" id="KOG2478">
    <property type="taxonomic scope" value="Eukaryota"/>
</dbReference>
<evidence type="ECO:0000256" key="4">
    <source>
        <dbReference type="SAM" id="MobiDB-lite"/>
    </source>
</evidence>
<dbReference type="RefSeq" id="XP_022463530.1">
    <property type="nucleotide sequence ID" value="XM_022606878.1"/>
</dbReference>
<feature type="compositionally biased region" description="Acidic residues" evidence="4">
    <location>
        <begin position="382"/>
        <end position="407"/>
    </location>
</feature>
<accession>J7S4G5</accession>
<feature type="region of interest" description="Disordered" evidence="4">
    <location>
        <begin position="380"/>
        <end position="414"/>
    </location>
</feature>
<dbReference type="OrthoDB" id="10260285at2759"/>
<evidence type="ECO:0000256" key="1">
    <source>
        <dbReference type="ARBA" id="ARBA00004123"/>
    </source>
</evidence>
<comment type="similarity">
    <text evidence="2">Belongs to the PAF1 family.</text>
</comment>
<keyword evidence="6" id="KW-1185">Reference proteome</keyword>
<name>J7S4G5_HUIN7</name>
<evidence type="ECO:0000256" key="2">
    <source>
        <dbReference type="ARBA" id="ARBA00007560"/>
    </source>
</evidence>
<dbReference type="HOGENOM" id="CLU_021991_3_1_1"/>
<dbReference type="STRING" id="1071383.J7S4G5"/>
<dbReference type="GO" id="GO:0000993">
    <property type="term" value="F:RNA polymerase II complex binding"/>
    <property type="evidence" value="ECO:0007669"/>
    <property type="project" value="TreeGrafter"/>
</dbReference>
<sequence length="414" mass="47663">MSRRQEYIGKVNYNNRLPAPLIPPKLLRYVDDDREGVDSPQLITSLYTKTNVTPLVEVNRDLGMPLDLMGLPGLLNKNETTHMYGFDNVRLQPRDRVLLRDPRVDKLTKTDMSKVTFLRRTEYLSSTIANSQPSTAAQLRRKRVRGQGDDDGEDDDTALNPQDIVHRVEGTFEVMDKDLSHLQHPVRKQLKATKVWDLLPDTASMDQSYFILRMIGSAGLQSQEADKLALDSAIFRPVELEEEEWISMYTTDKQDSATLNRKIERVIDENNLASKGGDDSDDDNVFKFKRLRDFDMKQVPTVEGSHGEIAIVFNDEKKTAYYKPLRSRIELRRRRVNDVFKQLVRENNIDQFNVSLRNPTTHEANMRDRLRMKYDPINFVPVDEDGLDNDNEEEAGADKEQEEDNETADTTVGK</sequence>
<evidence type="ECO:0000256" key="3">
    <source>
        <dbReference type="ARBA" id="ARBA00023242"/>
    </source>
</evidence>
<feature type="region of interest" description="Disordered" evidence="4">
    <location>
        <begin position="130"/>
        <end position="159"/>
    </location>
</feature>
<proteinExistence type="inferred from homology"/>
<dbReference type="EMBL" id="HE978316">
    <property type="protein sequence ID" value="CCK69284.1"/>
    <property type="molecule type" value="Genomic_DNA"/>
</dbReference>
<evidence type="ECO:0000313" key="6">
    <source>
        <dbReference type="Proteomes" id="UP000006310"/>
    </source>
</evidence>
<dbReference type="Pfam" id="PF03985">
    <property type="entry name" value="Paf1"/>
    <property type="match status" value="1"/>
</dbReference>
<reference evidence="6" key="2">
    <citation type="submission" date="2012-08" db="EMBL/GenBank/DDBJ databases">
        <title>Genome sequence of Kazachstania naganishii.</title>
        <authorList>
            <person name="Gordon J.L."/>
            <person name="Armisen D."/>
            <person name="Proux-Wera E."/>
            <person name="OhEigeartaigh S.S."/>
            <person name="Byrne K.P."/>
            <person name="Wolfe K.H."/>
        </authorList>
    </citation>
    <scope>NUCLEOTIDE SEQUENCE [LARGE SCALE GENOMIC DNA]</scope>
    <source>
        <strain evidence="6">ATCC MYA-139 / BCRC 22969 / CBS 8797 / CCRC 22969 / KCTC 17520 / NBRC 10181 / NCYC 3082</strain>
    </source>
</reference>
<comment type="subcellular location">
    <subcellularLocation>
        <location evidence="1">Nucleus</location>
    </subcellularLocation>
</comment>
<dbReference type="GeneID" id="34524964"/>
<dbReference type="Proteomes" id="UP000006310">
    <property type="component" value="Chromosome 3"/>
</dbReference>
<protein>
    <submittedName>
        <fullName evidence="5">Uncharacterized protein</fullName>
    </submittedName>
</protein>
<organism evidence="5 6">
    <name type="scientific">Huiozyma naganishii (strain ATCC MYA-139 / BCRC 22969 / CBS 8797 / KCTC 17520 / NBRC 10181 / NCYC 3082 / Yp74L-3)</name>
    <name type="common">Yeast</name>
    <name type="synonym">Kazachstania naganishii</name>
    <dbReference type="NCBI Taxonomy" id="1071383"/>
    <lineage>
        <taxon>Eukaryota</taxon>
        <taxon>Fungi</taxon>
        <taxon>Dikarya</taxon>
        <taxon>Ascomycota</taxon>
        <taxon>Saccharomycotina</taxon>
        <taxon>Saccharomycetes</taxon>
        <taxon>Saccharomycetales</taxon>
        <taxon>Saccharomycetaceae</taxon>
        <taxon>Huiozyma</taxon>
    </lineage>
</organism>
<dbReference type="PANTHER" id="PTHR23188:SF12">
    <property type="entry name" value="RNA POLYMERASE II-ASSOCIATED FACTOR 1 HOMOLOG"/>
    <property type="match status" value="1"/>
</dbReference>
<dbReference type="PANTHER" id="PTHR23188">
    <property type="entry name" value="RNA POLYMERASE II-ASSOCIATED FACTOR 1 HOMOLOG"/>
    <property type="match status" value="1"/>
</dbReference>
<dbReference type="GO" id="GO:0016593">
    <property type="term" value="C:Cdc73/Paf1 complex"/>
    <property type="evidence" value="ECO:0007669"/>
    <property type="project" value="InterPro"/>
</dbReference>